<dbReference type="Proteomes" id="UP000504610">
    <property type="component" value="Chromosome 2"/>
</dbReference>
<dbReference type="Gene3D" id="2.60.120.340">
    <property type="entry name" value="Nucleoplasmin core domain"/>
    <property type="match status" value="1"/>
</dbReference>
<feature type="domain" description="Nucleoplasmin-like" evidence="1">
    <location>
        <begin position="3"/>
        <end position="60"/>
    </location>
</feature>
<dbReference type="KEGG" id="rsz:130508018"/>
<proteinExistence type="predicted"/>
<dbReference type="Pfam" id="PF17800">
    <property type="entry name" value="NPL"/>
    <property type="match status" value="1"/>
</dbReference>
<accession>A0A9W3D5R1</accession>
<protein>
    <submittedName>
        <fullName evidence="3">Histone deacetylase HDT1-like</fullName>
    </submittedName>
</protein>
<organism evidence="2 3">
    <name type="scientific">Raphanus sativus</name>
    <name type="common">Radish</name>
    <name type="synonym">Raphanus raphanistrum var. sativus</name>
    <dbReference type="NCBI Taxonomy" id="3726"/>
    <lineage>
        <taxon>Eukaryota</taxon>
        <taxon>Viridiplantae</taxon>
        <taxon>Streptophyta</taxon>
        <taxon>Embryophyta</taxon>
        <taxon>Tracheophyta</taxon>
        <taxon>Spermatophyta</taxon>
        <taxon>Magnoliopsida</taxon>
        <taxon>eudicotyledons</taxon>
        <taxon>Gunneridae</taxon>
        <taxon>Pentapetalae</taxon>
        <taxon>rosids</taxon>
        <taxon>malvids</taxon>
        <taxon>Brassicales</taxon>
        <taxon>Brassicaceae</taxon>
        <taxon>Brassiceae</taxon>
        <taxon>Raphanus</taxon>
    </lineage>
</organism>
<keyword evidence="2" id="KW-1185">Reference proteome</keyword>
<dbReference type="GeneID" id="130508018"/>
<dbReference type="AlphaFoldDB" id="A0A9W3D5R1"/>
<reference evidence="3" key="2">
    <citation type="submission" date="2025-08" db="UniProtKB">
        <authorList>
            <consortium name="RefSeq"/>
        </authorList>
    </citation>
    <scope>IDENTIFICATION</scope>
    <source>
        <tissue evidence="3">Leaf</tissue>
    </source>
</reference>
<dbReference type="InterPro" id="IPR041232">
    <property type="entry name" value="NPL"/>
</dbReference>
<name>A0A9W3D5R1_RAPSA</name>
<evidence type="ECO:0000259" key="1">
    <source>
        <dbReference type="Pfam" id="PF17800"/>
    </source>
</evidence>
<dbReference type="OrthoDB" id="2019803at2759"/>
<gene>
    <name evidence="3" type="primary">LOC130508018</name>
</gene>
<reference evidence="2" key="1">
    <citation type="journal article" date="2019" name="Database">
        <title>The radish genome database (RadishGD): an integrated information resource for radish genomics.</title>
        <authorList>
            <person name="Yu H.J."/>
            <person name="Baek S."/>
            <person name="Lee Y.J."/>
            <person name="Cho A."/>
            <person name="Mun J.H."/>
        </authorList>
    </citation>
    <scope>NUCLEOTIDE SEQUENCE [LARGE SCALE GENOMIC DNA]</scope>
    <source>
        <strain evidence="2">cv. WK10039</strain>
    </source>
</reference>
<sequence length="103" mass="11044">MEFWGAEVKAGKPLKVKPDEDGLIHVTQASLGIGKKGETARLYVTVGGKKLVIGTLSQGIMLRSDTTCCGIRGSSDTTCRVNRNSNKTSLGIRSIPWSLDLSH</sequence>
<dbReference type="RefSeq" id="XP_056859076.1">
    <property type="nucleotide sequence ID" value="XM_057003096.1"/>
</dbReference>
<evidence type="ECO:0000313" key="3">
    <source>
        <dbReference type="RefSeq" id="XP_056859076.1"/>
    </source>
</evidence>
<evidence type="ECO:0000313" key="2">
    <source>
        <dbReference type="Proteomes" id="UP000504610"/>
    </source>
</evidence>